<keyword evidence="9" id="KW-1185">Reference proteome</keyword>
<evidence type="ECO:0000256" key="2">
    <source>
        <dbReference type="ARBA" id="ARBA00023015"/>
    </source>
</evidence>
<dbReference type="InterPro" id="IPR001789">
    <property type="entry name" value="Sig_transdc_resp-reg_receiver"/>
</dbReference>
<dbReference type="PROSITE" id="PS00622">
    <property type="entry name" value="HTH_LUXR_1"/>
    <property type="match status" value="1"/>
</dbReference>
<keyword evidence="3" id="KW-0238">DNA-binding</keyword>
<dbReference type="PANTHER" id="PTHR43214">
    <property type="entry name" value="TWO-COMPONENT RESPONSE REGULATOR"/>
    <property type="match status" value="1"/>
</dbReference>
<evidence type="ECO:0000256" key="5">
    <source>
        <dbReference type="PROSITE-ProRule" id="PRU00169"/>
    </source>
</evidence>
<dbReference type="InterPro" id="IPR039420">
    <property type="entry name" value="WalR-like"/>
</dbReference>
<dbReference type="SMART" id="SM00421">
    <property type="entry name" value="HTH_LUXR"/>
    <property type="match status" value="1"/>
</dbReference>
<dbReference type="SMART" id="SM00448">
    <property type="entry name" value="REC"/>
    <property type="match status" value="1"/>
</dbReference>
<dbReference type="SUPFAM" id="SSF52172">
    <property type="entry name" value="CheY-like"/>
    <property type="match status" value="1"/>
</dbReference>
<evidence type="ECO:0000256" key="4">
    <source>
        <dbReference type="ARBA" id="ARBA00023163"/>
    </source>
</evidence>
<evidence type="ECO:0000259" key="7">
    <source>
        <dbReference type="PROSITE" id="PS50110"/>
    </source>
</evidence>
<dbReference type="Pfam" id="PF00072">
    <property type="entry name" value="Response_reg"/>
    <property type="match status" value="1"/>
</dbReference>
<dbReference type="Gene3D" id="3.40.50.2300">
    <property type="match status" value="1"/>
</dbReference>
<dbReference type="RefSeq" id="WP_148733479.1">
    <property type="nucleotide sequence ID" value="NZ_VSSB01000001.1"/>
</dbReference>
<dbReference type="Proteomes" id="UP000325243">
    <property type="component" value="Unassembled WGS sequence"/>
</dbReference>
<dbReference type="CDD" id="cd17535">
    <property type="entry name" value="REC_NarL-like"/>
    <property type="match status" value="1"/>
</dbReference>
<dbReference type="InterPro" id="IPR016032">
    <property type="entry name" value="Sig_transdc_resp-reg_C-effctor"/>
</dbReference>
<dbReference type="CDD" id="cd06170">
    <property type="entry name" value="LuxR_C_like"/>
    <property type="match status" value="1"/>
</dbReference>
<dbReference type="SUPFAM" id="SSF46894">
    <property type="entry name" value="C-terminal effector domain of the bipartite response regulators"/>
    <property type="match status" value="1"/>
</dbReference>
<dbReference type="EMBL" id="VSSB01000001">
    <property type="protein sequence ID" value="TYL54015.1"/>
    <property type="molecule type" value="Genomic_DNA"/>
</dbReference>
<dbReference type="Pfam" id="PF00196">
    <property type="entry name" value="GerE"/>
    <property type="match status" value="1"/>
</dbReference>
<evidence type="ECO:0000313" key="8">
    <source>
        <dbReference type="EMBL" id="TYL54015.1"/>
    </source>
</evidence>
<evidence type="ECO:0000256" key="1">
    <source>
        <dbReference type="ARBA" id="ARBA00022553"/>
    </source>
</evidence>
<feature type="domain" description="Response regulatory" evidence="7">
    <location>
        <begin position="6"/>
        <end position="122"/>
    </location>
</feature>
<dbReference type="PANTHER" id="PTHR43214:SF24">
    <property type="entry name" value="TRANSCRIPTIONAL REGULATORY PROTEIN NARL-RELATED"/>
    <property type="match status" value="1"/>
</dbReference>
<dbReference type="AlphaFoldDB" id="A0A5S4VIR6"/>
<organism evidence="8 9">
    <name type="scientific">Agromyces mariniharenae</name>
    <dbReference type="NCBI Taxonomy" id="2604423"/>
    <lineage>
        <taxon>Bacteria</taxon>
        <taxon>Bacillati</taxon>
        <taxon>Actinomycetota</taxon>
        <taxon>Actinomycetes</taxon>
        <taxon>Micrococcales</taxon>
        <taxon>Microbacteriaceae</taxon>
        <taxon>Agromyces</taxon>
    </lineage>
</organism>
<name>A0A5S4VIR6_9MICO</name>
<sequence>MTAPLRLVLVDDQAMVRAGLALILGAEPDISVVAECADGTGVLPAVRAHHPDLVLMDVRMPRMDGPEASRQLRAVSASPPVLALTTFDDDAVLWGALTAGAAGFVLKDSPAEDLVAAVRTVAAGGAWLDARVLPRVLARAKDRAPASPAASRALEQLTPRELEVLRRICLGANNREIAAQLRVGERTVKSHVSAIFMKLGARDRAAAIVTAFDAGLRP</sequence>
<keyword evidence="4" id="KW-0804">Transcription</keyword>
<feature type="modified residue" description="4-aspartylphosphate" evidence="5">
    <location>
        <position position="57"/>
    </location>
</feature>
<dbReference type="InterPro" id="IPR000792">
    <property type="entry name" value="Tscrpt_reg_LuxR_C"/>
</dbReference>
<dbReference type="InterPro" id="IPR011006">
    <property type="entry name" value="CheY-like_superfamily"/>
</dbReference>
<comment type="caution">
    <text evidence="8">The sequence shown here is derived from an EMBL/GenBank/DDBJ whole genome shotgun (WGS) entry which is preliminary data.</text>
</comment>
<protein>
    <submittedName>
        <fullName evidence="8">Response regulator transcription factor</fullName>
    </submittedName>
</protein>
<reference evidence="8 9" key="1">
    <citation type="submission" date="2019-08" db="EMBL/GenBank/DDBJ databases">
        <authorList>
            <person name="Hu J."/>
        </authorList>
    </citation>
    <scope>NUCLEOTIDE SEQUENCE [LARGE SCALE GENOMIC DNA]</scope>
    <source>
        <strain evidence="8 9">NEAU-184</strain>
    </source>
</reference>
<dbReference type="InterPro" id="IPR058245">
    <property type="entry name" value="NreC/VraR/RcsB-like_REC"/>
</dbReference>
<dbReference type="PROSITE" id="PS50043">
    <property type="entry name" value="HTH_LUXR_2"/>
    <property type="match status" value="1"/>
</dbReference>
<evidence type="ECO:0000256" key="3">
    <source>
        <dbReference type="ARBA" id="ARBA00023125"/>
    </source>
</evidence>
<dbReference type="GO" id="GO:0000160">
    <property type="term" value="P:phosphorelay signal transduction system"/>
    <property type="evidence" value="ECO:0007669"/>
    <property type="project" value="InterPro"/>
</dbReference>
<accession>A0A5S4VIR6</accession>
<evidence type="ECO:0000259" key="6">
    <source>
        <dbReference type="PROSITE" id="PS50043"/>
    </source>
</evidence>
<dbReference type="GO" id="GO:0003677">
    <property type="term" value="F:DNA binding"/>
    <property type="evidence" value="ECO:0007669"/>
    <property type="project" value="UniProtKB-KW"/>
</dbReference>
<dbReference type="GO" id="GO:0006355">
    <property type="term" value="P:regulation of DNA-templated transcription"/>
    <property type="evidence" value="ECO:0007669"/>
    <property type="project" value="InterPro"/>
</dbReference>
<keyword evidence="1 5" id="KW-0597">Phosphoprotein</keyword>
<evidence type="ECO:0000313" key="9">
    <source>
        <dbReference type="Proteomes" id="UP000325243"/>
    </source>
</evidence>
<gene>
    <name evidence="8" type="ORF">FYC51_10485</name>
</gene>
<feature type="domain" description="HTH luxR-type" evidence="6">
    <location>
        <begin position="150"/>
        <end position="215"/>
    </location>
</feature>
<dbReference type="PROSITE" id="PS50110">
    <property type="entry name" value="RESPONSE_REGULATORY"/>
    <property type="match status" value="1"/>
</dbReference>
<dbReference type="PRINTS" id="PR00038">
    <property type="entry name" value="HTHLUXR"/>
</dbReference>
<keyword evidence="2" id="KW-0805">Transcription regulation</keyword>
<proteinExistence type="predicted"/>